<keyword evidence="6" id="KW-0479">Metal-binding</keyword>
<dbReference type="GO" id="GO:0008270">
    <property type="term" value="F:zinc ion binding"/>
    <property type="evidence" value="ECO:0007669"/>
    <property type="project" value="UniProtKB-KW"/>
</dbReference>
<organism evidence="11 12">
    <name type="scientific">Adineta steineri</name>
    <dbReference type="NCBI Taxonomy" id="433720"/>
    <lineage>
        <taxon>Eukaryota</taxon>
        <taxon>Metazoa</taxon>
        <taxon>Spiralia</taxon>
        <taxon>Gnathifera</taxon>
        <taxon>Rotifera</taxon>
        <taxon>Eurotatoria</taxon>
        <taxon>Bdelloidea</taxon>
        <taxon>Adinetida</taxon>
        <taxon>Adinetidae</taxon>
        <taxon>Adineta</taxon>
    </lineage>
</organism>
<dbReference type="Gene3D" id="3.40.220.10">
    <property type="entry name" value="Leucine Aminopeptidase, subunit E, domain 1"/>
    <property type="match status" value="1"/>
</dbReference>
<dbReference type="InterPro" id="IPR052056">
    <property type="entry name" value="Mono-ARTD/PARP"/>
</dbReference>
<evidence type="ECO:0000256" key="6">
    <source>
        <dbReference type="PROSITE-ProRule" id="PRU00723"/>
    </source>
</evidence>
<comment type="caution">
    <text evidence="11">The sequence shown here is derived from an EMBL/GenBank/DDBJ whole genome shotgun (WGS) entry which is preliminary data.</text>
</comment>
<dbReference type="PROSITE" id="PS50103">
    <property type="entry name" value="ZF_C3H1"/>
    <property type="match status" value="2"/>
</dbReference>
<dbReference type="PROSITE" id="PS51059">
    <property type="entry name" value="PARP_CATALYTIC"/>
    <property type="match status" value="1"/>
</dbReference>
<dbReference type="GO" id="GO:0005737">
    <property type="term" value="C:cytoplasm"/>
    <property type="evidence" value="ECO:0007669"/>
    <property type="project" value="TreeGrafter"/>
</dbReference>
<dbReference type="EMBL" id="CAJOAZ010000134">
    <property type="protein sequence ID" value="CAF3546595.1"/>
    <property type="molecule type" value="Genomic_DNA"/>
</dbReference>
<dbReference type="Pfam" id="PF01661">
    <property type="entry name" value="Macro"/>
    <property type="match status" value="1"/>
</dbReference>
<dbReference type="GO" id="GO:0003714">
    <property type="term" value="F:transcription corepressor activity"/>
    <property type="evidence" value="ECO:0007669"/>
    <property type="project" value="TreeGrafter"/>
</dbReference>
<dbReference type="Proteomes" id="UP000663844">
    <property type="component" value="Unassembled WGS sequence"/>
</dbReference>
<dbReference type="Pfam" id="PF00644">
    <property type="entry name" value="PARP"/>
    <property type="match status" value="1"/>
</dbReference>
<dbReference type="InterPro" id="IPR000571">
    <property type="entry name" value="Znf_CCCH"/>
</dbReference>
<keyword evidence="6" id="KW-0862">Zinc</keyword>
<evidence type="ECO:0000256" key="1">
    <source>
        <dbReference type="ARBA" id="ARBA00004123"/>
    </source>
</evidence>
<evidence type="ECO:0008006" key="13">
    <source>
        <dbReference type="Google" id="ProtNLM"/>
    </source>
</evidence>
<reference evidence="11" key="1">
    <citation type="submission" date="2021-02" db="EMBL/GenBank/DDBJ databases">
        <authorList>
            <person name="Nowell W R."/>
        </authorList>
    </citation>
    <scope>NUCLEOTIDE SEQUENCE</scope>
</reference>
<feature type="compositionally biased region" description="Polar residues" evidence="7">
    <location>
        <begin position="118"/>
        <end position="136"/>
    </location>
</feature>
<dbReference type="GO" id="GO:0005634">
    <property type="term" value="C:nucleus"/>
    <property type="evidence" value="ECO:0007669"/>
    <property type="project" value="UniProtKB-SubCell"/>
</dbReference>
<keyword evidence="2" id="KW-0328">Glycosyltransferase</keyword>
<evidence type="ECO:0000256" key="7">
    <source>
        <dbReference type="SAM" id="MobiDB-lite"/>
    </source>
</evidence>
<feature type="compositionally biased region" description="Polar residues" evidence="7">
    <location>
        <begin position="148"/>
        <end position="205"/>
    </location>
</feature>
<sequence>MEKQGSLGHWNVKIMPIDIDVTVNQLAQTIGLPMKRISFLKTNDNNSRYALVNGFVNKQEADNFVMKMSDLRISGEPVRCVADPPHLSSQSTTSSTKPFNDIGHQPQSNRGTVRRSNDYNIPSTSVPSMPINTNVKPNFVKDHENKSTESTLPSSHQNQNTAPDIKTLNETFQSSNESGQLSSVKNSVESTVVDSSEPQPHSFTSTPYQGRLCSYANKGNCRYKDGECKYRHTRCLNFDSCEKPDCRLAHAKLPSAQTTTQPEIGTSKPCFNGILCYKGDCPFDHPKDWNPCQNGSLCRNYDCIARHPPNYKGRCRNADRCNNKHNCEYLHPIMPSSLPKEPSKIIIELSSAEQNFLENFGKKILDTIREKPDIEDLKIKDGKLQLIGKNLISTNIESYLKQVLHERRITISFSMKKYLELQCKGHLLKKFREKYRVGISYRNSIENASLTTNDMIKLKNRTGNYNQDEQEKQFDNNYDMEQSEDESEDFTDNKSDISNTSSNITSISGKFQHRHPCVQQNIEVNLCTDSEDLISNAIQELGNYTFDIRSLALTQEEVTYILKQSQQPNRFPQKNNKFQSKTLQIKRYIDSLTRSGVNSIVTNFIKYKNGLYFIKVKGFKDHVNNAVSKIKNYLNDHVDTEVQLSISQAMAVYLRTKGSFDLRKLEKTHSVEIKIFSPPFANRMNDEQNDKNDCIKLTGSESRIRAAQINVDNFLENLSEQEKQFPCDSWDAAKFITQTLREKFKKMLDSDDCEAIGWIKVYTPAEKREITPKLTITIVGFNEETVADVVEQCQDIVGGYIIWKPSIDEYRTISNAFFRTKSLSLEEFGRQWNTDIQMDRVTSTITIAAQSKMIAEDIKEALLTLGEENKPRVNRISEFISIQPRIRRFVNQAIASLIEEARYQKIFVDSKNLKGVTLHGHSDIVIVLKEKINTIIKDITQKIIKHHLQLLTIESDLMRANSYELTTRIERETNTSIRDVKIYMNKSASNTNDNNINTILTTVSNSRNQTIAVEKGDITKVKNINAIIINATSGSLQDAGGIDKAIVNAAGTALVEEYKKIIAKNNDLPISPGKAVKTTAGNLPFTSIIHAYGPQYIDGNQQERPLLFSSVLSSLQLAENECYTSVALAAVSSKTSDFPLTDYINIVVRAVKQFFADNPQSKLKKMILLDIDDAVCNSFAREVIIDHRNEAVDNDDDIMNYELTPLNERLVCGHQKNENTNFSRNIIRYPIAPKIETKTVIHSHKPLDLYSIQMVTTKDDWDIIGINNTAITQAKNAIQKAIDSANISEPYSISLGRDIAIHKEKIKSIATQHYIQINFHEEKSGQLSMILKGLKPNVQEAKLKITLYAHDILKMQINNNNNELGTPKEWGEQKEDVKLVEIPTSDPNFTRIEKRMKETMSNIKIHKIQRVQNIRMWSHYAFRRRELKKDVYAMPNLQIEMELFHGTKATPPSEIYNGEFGFDMTFSTSGMWGIGTYFAKNASYSCNSYYSQLPDGKRQVFLAQVLTGDVYNCKSDSTMRRAPKKNEGVSGLRYNSVSGDTGGSKVYIVYENRVAYPTYLITFTN</sequence>
<gene>
    <name evidence="11" type="ORF">OXD698_LOCUS3711</name>
</gene>
<feature type="zinc finger region" description="C3H1-type" evidence="6">
    <location>
        <begin position="207"/>
        <end position="235"/>
    </location>
</feature>
<protein>
    <recommendedName>
        <fullName evidence="13">Poly [ADP-ribose] polymerase</fullName>
    </recommendedName>
</protein>
<evidence type="ECO:0000313" key="11">
    <source>
        <dbReference type="EMBL" id="CAF3546595.1"/>
    </source>
</evidence>
<dbReference type="InterPro" id="IPR012317">
    <property type="entry name" value="Poly(ADP-ribose)pol_cat_dom"/>
</dbReference>
<evidence type="ECO:0000256" key="2">
    <source>
        <dbReference type="ARBA" id="ARBA00022676"/>
    </source>
</evidence>
<dbReference type="PANTHER" id="PTHR14453:SF67">
    <property type="entry name" value="POLY [ADP-RIBOSE] POLYMERASE"/>
    <property type="match status" value="1"/>
</dbReference>
<evidence type="ECO:0000256" key="4">
    <source>
        <dbReference type="ARBA" id="ARBA00023027"/>
    </source>
</evidence>
<dbReference type="SUPFAM" id="SSF56399">
    <property type="entry name" value="ADP-ribosylation"/>
    <property type="match status" value="1"/>
</dbReference>
<dbReference type="PROSITE" id="PS51154">
    <property type="entry name" value="MACRO"/>
    <property type="match status" value="1"/>
</dbReference>
<dbReference type="GO" id="GO:0003950">
    <property type="term" value="F:NAD+ poly-ADP-ribosyltransferase activity"/>
    <property type="evidence" value="ECO:0007669"/>
    <property type="project" value="InterPro"/>
</dbReference>
<dbReference type="Gene3D" id="3.90.228.10">
    <property type="match status" value="1"/>
</dbReference>
<keyword evidence="5" id="KW-0539">Nucleus</keyword>
<feature type="domain" description="C3H1-type" evidence="8">
    <location>
        <begin position="207"/>
        <end position="235"/>
    </location>
</feature>
<dbReference type="InterPro" id="IPR043472">
    <property type="entry name" value="Macro_dom-like"/>
</dbReference>
<evidence type="ECO:0000259" key="8">
    <source>
        <dbReference type="PROSITE" id="PS50103"/>
    </source>
</evidence>
<dbReference type="PANTHER" id="PTHR14453">
    <property type="entry name" value="PARP/ZINC FINGER CCCH TYPE DOMAIN CONTAINING PROTEIN"/>
    <property type="match status" value="1"/>
</dbReference>
<evidence type="ECO:0000256" key="5">
    <source>
        <dbReference type="ARBA" id="ARBA00023242"/>
    </source>
</evidence>
<evidence type="ECO:0000313" key="12">
    <source>
        <dbReference type="Proteomes" id="UP000663844"/>
    </source>
</evidence>
<name>A0A818K6I8_9BILA</name>
<feature type="compositionally biased region" description="Acidic residues" evidence="7">
    <location>
        <begin position="481"/>
        <end position="490"/>
    </location>
</feature>
<keyword evidence="6" id="KW-0863">Zinc-finger</keyword>
<dbReference type="Gene3D" id="4.10.1000.40">
    <property type="match status" value="1"/>
</dbReference>
<keyword evidence="3" id="KW-0808">Transferase</keyword>
<feature type="region of interest" description="Disordered" evidence="7">
    <location>
        <begin position="81"/>
        <end position="205"/>
    </location>
</feature>
<evidence type="ECO:0000259" key="9">
    <source>
        <dbReference type="PROSITE" id="PS51059"/>
    </source>
</evidence>
<dbReference type="GO" id="GO:0010629">
    <property type="term" value="P:negative regulation of gene expression"/>
    <property type="evidence" value="ECO:0007669"/>
    <property type="project" value="TreeGrafter"/>
</dbReference>
<evidence type="ECO:0000259" key="10">
    <source>
        <dbReference type="PROSITE" id="PS51154"/>
    </source>
</evidence>
<feature type="zinc finger region" description="C3H1-type" evidence="6">
    <location>
        <begin position="297"/>
        <end position="328"/>
    </location>
</feature>
<dbReference type="InterPro" id="IPR002589">
    <property type="entry name" value="Macro_dom"/>
</dbReference>
<feature type="region of interest" description="Disordered" evidence="7">
    <location>
        <begin position="479"/>
        <end position="502"/>
    </location>
</feature>
<keyword evidence="4" id="KW-0520">NAD</keyword>
<evidence type="ECO:0000256" key="3">
    <source>
        <dbReference type="ARBA" id="ARBA00022679"/>
    </source>
</evidence>
<proteinExistence type="predicted"/>
<dbReference type="SMART" id="SM00506">
    <property type="entry name" value="A1pp"/>
    <property type="match status" value="1"/>
</dbReference>
<comment type="subcellular location">
    <subcellularLocation>
        <location evidence="1">Nucleus</location>
    </subcellularLocation>
</comment>
<feature type="compositionally biased region" description="Polar residues" evidence="7">
    <location>
        <begin position="87"/>
        <end position="98"/>
    </location>
</feature>
<feature type="domain" description="C3H1-type" evidence="8">
    <location>
        <begin position="297"/>
        <end position="328"/>
    </location>
</feature>
<feature type="domain" description="PARP catalytic" evidence="9">
    <location>
        <begin position="1366"/>
        <end position="1565"/>
    </location>
</feature>
<dbReference type="SUPFAM" id="SSF52949">
    <property type="entry name" value="Macro domain-like"/>
    <property type="match status" value="1"/>
</dbReference>
<accession>A0A818K6I8</accession>
<feature type="domain" description="Macro" evidence="10">
    <location>
        <begin position="998"/>
        <end position="1187"/>
    </location>
</feature>